<dbReference type="GO" id="GO:0045162">
    <property type="term" value="P:clustering of voltage-gated sodium channels"/>
    <property type="evidence" value="ECO:0007669"/>
    <property type="project" value="InterPro"/>
</dbReference>
<gene>
    <name evidence="1" type="ORF">CTOB1V02_LOCUS5245</name>
</gene>
<sequence length="573" mass="66598">MEEEATRLLRTFNATVDDLQAQILNYESRQESLELRLEEVVAENERLSKNLQDVLSERLRGLEMQTLHKGGEPRVLAQMKRERDFAIEERDRAMELWKGALAELERMPATSVPSQMGLEASAEVVLRLKSELAQAVHQVEIERRAREDANVRHQQELHSEKQRLEAAIAMFSSSSDAGPALTAALAKLKDELKRCQHQKDEATARLETMGSELSSIKRQMNLTSERLTEAEEQTKHLTDENRHLSLRLEESQHETHRLKAEVSRLEASMALVVEEAGKQAELGVQEIRQSYENALHKLKADMNASEKLAESAQLEAESARKERDTWERNCNSLQKKFLLHNSEKDRRLNSLKEKVTELLATHEAMVLEADEVKDRLRSEWRRSEEGRRSGVERATSLEREVTRLQREIEEQKRQERERHGALEERARKLRNKEETLEKEKQNVAKRLVERDREVQKLRDEFEARMRGAKNHQHNMELQMTEALTREQNKNSTLSSAKTRLEFLCEKLSSELEEETARRSKETEELRRELKAKRVTVFALEEELNIALQRLSNIGKSYTIDSAAMRRKWRSIGP</sequence>
<dbReference type="AlphaFoldDB" id="A0A7R8W9B3"/>
<dbReference type="InterPro" id="IPR038911">
    <property type="entry name" value="SCLT1"/>
</dbReference>
<dbReference type="PANTHER" id="PTHR35970">
    <property type="entry name" value="SODIUM CHANNEL AND CLATHRIN LINKER 1"/>
    <property type="match status" value="1"/>
</dbReference>
<accession>A0A7R8W9B3</accession>
<protein>
    <submittedName>
        <fullName evidence="1">Uncharacterized protein</fullName>
    </submittedName>
</protein>
<organism evidence="1">
    <name type="scientific">Cyprideis torosa</name>
    <dbReference type="NCBI Taxonomy" id="163714"/>
    <lineage>
        <taxon>Eukaryota</taxon>
        <taxon>Metazoa</taxon>
        <taxon>Ecdysozoa</taxon>
        <taxon>Arthropoda</taxon>
        <taxon>Crustacea</taxon>
        <taxon>Oligostraca</taxon>
        <taxon>Ostracoda</taxon>
        <taxon>Podocopa</taxon>
        <taxon>Podocopida</taxon>
        <taxon>Cytherocopina</taxon>
        <taxon>Cytheroidea</taxon>
        <taxon>Cytherideidae</taxon>
        <taxon>Cyprideis</taxon>
    </lineage>
</organism>
<evidence type="ECO:0000313" key="1">
    <source>
        <dbReference type="EMBL" id="CAD7227337.1"/>
    </source>
</evidence>
<dbReference type="EMBL" id="OB661107">
    <property type="protein sequence ID" value="CAD7227337.1"/>
    <property type="molecule type" value="Genomic_DNA"/>
</dbReference>
<reference evidence="1" key="1">
    <citation type="submission" date="2020-11" db="EMBL/GenBank/DDBJ databases">
        <authorList>
            <person name="Tran Van P."/>
        </authorList>
    </citation>
    <scope>NUCLEOTIDE SEQUENCE</scope>
</reference>
<dbReference type="GO" id="GO:0005814">
    <property type="term" value="C:centriole"/>
    <property type="evidence" value="ECO:0007669"/>
    <property type="project" value="TreeGrafter"/>
</dbReference>
<proteinExistence type="predicted"/>
<dbReference type="SUPFAM" id="SSF57997">
    <property type="entry name" value="Tropomyosin"/>
    <property type="match status" value="1"/>
</dbReference>
<dbReference type="GO" id="GO:0060271">
    <property type="term" value="P:cilium assembly"/>
    <property type="evidence" value="ECO:0007669"/>
    <property type="project" value="TreeGrafter"/>
</dbReference>
<dbReference type="PANTHER" id="PTHR35970:SF1">
    <property type="entry name" value="SODIUM CHANNEL AND CLATHRIN LINKER 1"/>
    <property type="match status" value="1"/>
</dbReference>
<name>A0A7R8W9B3_9CRUS</name>
<dbReference type="Gene3D" id="1.20.5.340">
    <property type="match status" value="1"/>
</dbReference>